<dbReference type="InterPro" id="IPR013096">
    <property type="entry name" value="Cupin_2"/>
</dbReference>
<evidence type="ECO:0000259" key="1">
    <source>
        <dbReference type="Pfam" id="PF07883"/>
    </source>
</evidence>
<dbReference type="Pfam" id="PF07883">
    <property type="entry name" value="Cupin_2"/>
    <property type="match status" value="1"/>
</dbReference>
<proteinExistence type="predicted"/>
<dbReference type="InterPro" id="IPR011051">
    <property type="entry name" value="RmlC_Cupin_sf"/>
</dbReference>
<dbReference type="OrthoDB" id="8641112at2"/>
<evidence type="ECO:0000313" key="2">
    <source>
        <dbReference type="EMBL" id="OWT53566.1"/>
    </source>
</evidence>
<reference evidence="3" key="1">
    <citation type="submission" date="2017-06" db="EMBL/GenBank/DDBJ databases">
        <title>Herbaspirillum phytohormonus sp. nov., isolated from the root nodule of Robinia pseudoacacia in lead-zinc mine.</title>
        <authorList>
            <person name="Fan M."/>
            <person name="Lin Y."/>
        </authorList>
    </citation>
    <scope>NUCLEOTIDE SEQUENCE [LARGE SCALE GENOMIC DNA]</scope>
    <source>
        <strain evidence="3">SC-089</strain>
    </source>
</reference>
<keyword evidence="3" id="KW-1185">Reference proteome</keyword>
<accession>A0A225LWV2</accession>
<protein>
    <recommendedName>
        <fullName evidence="1">Cupin type-2 domain-containing protein</fullName>
    </recommendedName>
</protein>
<dbReference type="RefSeq" id="WP_088606001.1">
    <property type="nucleotide sequence ID" value="NZ_NJIH01000020.1"/>
</dbReference>
<dbReference type="SUPFAM" id="SSF51182">
    <property type="entry name" value="RmlC-like cupins"/>
    <property type="match status" value="1"/>
</dbReference>
<organism evidence="2 3">
    <name type="scientific">Candidimonas nitroreducens</name>
    <dbReference type="NCBI Taxonomy" id="683354"/>
    <lineage>
        <taxon>Bacteria</taxon>
        <taxon>Pseudomonadati</taxon>
        <taxon>Pseudomonadota</taxon>
        <taxon>Betaproteobacteria</taxon>
        <taxon>Burkholderiales</taxon>
        <taxon>Alcaligenaceae</taxon>
        <taxon>Candidimonas</taxon>
    </lineage>
</organism>
<feature type="domain" description="Cupin type-2" evidence="1">
    <location>
        <begin position="36"/>
        <end position="110"/>
    </location>
</feature>
<name>A0A225LWV2_9BURK</name>
<evidence type="ECO:0000313" key="3">
    <source>
        <dbReference type="Proteomes" id="UP000214603"/>
    </source>
</evidence>
<dbReference type="AlphaFoldDB" id="A0A225LWV2"/>
<dbReference type="CDD" id="cd02208">
    <property type="entry name" value="cupin_RmlC-like"/>
    <property type="match status" value="1"/>
</dbReference>
<comment type="caution">
    <text evidence="2">The sequence shown here is derived from an EMBL/GenBank/DDBJ whole genome shotgun (WGS) entry which is preliminary data.</text>
</comment>
<dbReference type="Gene3D" id="2.60.120.10">
    <property type="entry name" value="Jelly Rolls"/>
    <property type="match status" value="1"/>
</dbReference>
<dbReference type="Proteomes" id="UP000214603">
    <property type="component" value="Unassembled WGS sequence"/>
</dbReference>
<dbReference type="EMBL" id="NJIH01000020">
    <property type="protein sequence ID" value="OWT53566.1"/>
    <property type="molecule type" value="Genomic_DNA"/>
</dbReference>
<gene>
    <name evidence="2" type="ORF">CEY11_24195</name>
</gene>
<sequence length="124" mass="13918">MATAKNFTAREEQSTYYSVSSRKWIAKGSDVYVKEFTLREGEEVPWHSHTEVFDVFYCVQGQLRVDCIDLRTSEPLPSLELGVGDSARVDVGTAHRPINPGPGVCRFVIIQGVGVYDYLPYKKG</sequence>
<dbReference type="InterPro" id="IPR014710">
    <property type="entry name" value="RmlC-like_jellyroll"/>
</dbReference>